<keyword evidence="2" id="KW-1185">Reference proteome</keyword>
<reference evidence="1 2" key="1">
    <citation type="submission" date="2024-11" db="EMBL/GenBank/DDBJ databases">
        <title>A near-complete genome assembly of Cinchona calisaya.</title>
        <authorList>
            <person name="Lian D.C."/>
            <person name="Zhao X.W."/>
            <person name="Wei L."/>
        </authorList>
    </citation>
    <scope>NUCLEOTIDE SEQUENCE [LARGE SCALE GENOMIC DNA]</scope>
    <source>
        <tissue evidence="1">Nenye</tissue>
    </source>
</reference>
<accession>A0ABD3B0W3</accession>
<organism evidence="1 2">
    <name type="scientific">Cinchona calisaya</name>
    <dbReference type="NCBI Taxonomy" id="153742"/>
    <lineage>
        <taxon>Eukaryota</taxon>
        <taxon>Viridiplantae</taxon>
        <taxon>Streptophyta</taxon>
        <taxon>Embryophyta</taxon>
        <taxon>Tracheophyta</taxon>
        <taxon>Spermatophyta</taxon>
        <taxon>Magnoliopsida</taxon>
        <taxon>eudicotyledons</taxon>
        <taxon>Gunneridae</taxon>
        <taxon>Pentapetalae</taxon>
        <taxon>asterids</taxon>
        <taxon>lamiids</taxon>
        <taxon>Gentianales</taxon>
        <taxon>Rubiaceae</taxon>
        <taxon>Cinchonoideae</taxon>
        <taxon>Cinchoneae</taxon>
        <taxon>Cinchona</taxon>
    </lineage>
</organism>
<dbReference type="Proteomes" id="UP001630127">
    <property type="component" value="Unassembled WGS sequence"/>
</dbReference>
<dbReference type="PANTHER" id="PTHR11439">
    <property type="entry name" value="GAG-POL-RELATED RETROTRANSPOSON"/>
    <property type="match status" value="1"/>
</dbReference>
<dbReference type="AlphaFoldDB" id="A0ABD3B0W3"/>
<evidence type="ECO:0000313" key="1">
    <source>
        <dbReference type="EMBL" id="KAL3536976.1"/>
    </source>
</evidence>
<evidence type="ECO:0008006" key="3">
    <source>
        <dbReference type="Google" id="ProtNLM"/>
    </source>
</evidence>
<dbReference type="CDD" id="cd09272">
    <property type="entry name" value="RNase_HI_RT_Ty1"/>
    <property type="match status" value="1"/>
</dbReference>
<name>A0ABD3B0W3_9GENT</name>
<dbReference type="EMBL" id="JBJUIK010000001">
    <property type="protein sequence ID" value="KAL3536976.1"/>
    <property type="molecule type" value="Genomic_DNA"/>
</dbReference>
<evidence type="ECO:0000313" key="2">
    <source>
        <dbReference type="Proteomes" id="UP001630127"/>
    </source>
</evidence>
<proteinExistence type="predicted"/>
<protein>
    <recommendedName>
        <fullName evidence="3">Copia protein</fullName>
    </recommendedName>
</protein>
<sequence>MAETSSATQALWLGMMLKFLQYKQEGLTKIFCDSKSAIKLTKNLIFHRHSKHINIKLYFIRELVPDKRIVIDYSKMEDQVVDIFTKSLKSESFVKLKKCWACLSLKILVYERYCRN</sequence>
<gene>
    <name evidence="1" type="ORF">ACH5RR_000342</name>
</gene>
<dbReference type="PANTHER" id="PTHR11439:SF517">
    <property type="entry name" value="CYSTEINE-RICH RLK (RECEPTOR-LIKE PROTEIN KINASE) 8"/>
    <property type="match status" value="1"/>
</dbReference>
<comment type="caution">
    <text evidence="1">The sequence shown here is derived from an EMBL/GenBank/DDBJ whole genome shotgun (WGS) entry which is preliminary data.</text>
</comment>